<feature type="transmembrane region" description="Helical" evidence="2">
    <location>
        <begin position="535"/>
        <end position="552"/>
    </location>
</feature>
<dbReference type="AlphaFoldDB" id="A0A7R9PGU1"/>
<protein>
    <recommendedName>
        <fullName evidence="3">EamA domain-containing protein</fullName>
    </recommendedName>
</protein>
<evidence type="ECO:0000256" key="1">
    <source>
        <dbReference type="SAM" id="MobiDB-lite"/>
    </source>
</evidence>
<keyword evidence="2" id="KW-1133">Transmembrane helix</keyword>
<organism evidence="4">
    <name type="scientific">Timema genevievae</name>
    <name type="common">Walking stick</name>
    <dbReference type="NCBI Taxonomy" id="629358"/>
    <lineage>
        <taxon>Eukaryota</taxon>
        <taxon>Metazoa</taxon>
        <taxon>Ecdysozoa</taxon>
        <taxon>Arthropoda</taxon>
        <taxon>Hexapoda</taxon>
        <taxon>Insecta</taxon>
        <taxon>Pterygota</taxon>
        <taxon>Neoptera</taxon>
        <taxon>Polyneoptera</taxon>
        <taxon>Phasmatodea</taxon>
        <taxon>Timematodea</taxon>
        <taxon>Timematoidea</taxon>
        <taxon>Timematidae</taxon>
        <taxon>Timema</taxon>
    </lineage>
</organism>
<reference evidence="4" key="1">
    <citation type="submission" date="2020-11" db="EMBL/GenBank/DDBJ databases">
        <authorList>
            <person name="Tran Van P."/>
        </authorList>
    </citation>
    <scope>NUCLEOTIDE SEQUENCE</scope>
</reference>
<evidence type="ECO:0000259" key="3">
    <source>
        <dbReference type="Pfam" id="PF00892"/>
    </source>
</evidence>
<feature type="transmembrane region" description="Helical" evidence="2">
    <location>
        <begin position="379"/>
        <end position="397"/>
    </location>
</feature>
<accession>A0A7R9PGU1</accession>
<dbReference type="GO" id="GO:0016020">
    <property type="term" value="C:membrane"/>
    <property type="evidence" value="ECO:0007669"/>
    <property type="project" value="InterPro"/>
</dbReference>
<dbReference type="EMBL" id="OE839125">
    <property type="protein sequence ID" value="CAD7585645.1"/>
    <property type="molecule type" value="Genomic_DNA"/>
</dbReference>
<feature type="transmembrane region" description="Helical" evidence="2">
    <location>
        <begin position="262"/>
        <end position="282"/>
    </location>
</feature>
<name>A0A7R9PGU1_TIMGE</name>
<feature type="region of interest" description="Disordered" evidence="1">
    <location>
        <begin position="599"/>
        <end position="623"/>
    </location>
</feature>
<feature type="transmembrane region" description="Helical" evidence="2">
    <location>
        <begin position="403"/>
        <end position="421"/>
    </location>
</feature>
<proteinExistence type="predicted"/>
<feature type="transmembrane region" description="Helical" evidence="2">
    <location>
        <begin position="100"/>
        <end position="122"/>
    </location>
</feature>
<evidence type="ECO:0000313" key="4">
    <source>
        <dbReference type="EMBL" id="CAD7585645.1"/>
    </source>
</evidence>
<feature type="transmembrane region" description="Helical" evidence="2">
    <location>
        <begin position="131"/>
        <end position="151"/>
    </location>
</feature>
<gene>
    <name evidence="4" type="ORF">TGEB3V08_LOCUS138</name>
</gene>
<feature type="transmembrane region" description="Helical" evidence="2">
    <location>
        <begin position="6"/>
        <end position="24"/>
    </location>
</feature>
<dbReference type="PANTHER" id="PTHR13146">
    <property type="match status" value="1"/>
</dbReference>
<feature type="transmembrane region" description="Helical" evidence="2">
    <location>
        <begin position="217"/>
        <end position="234"/>
    </location>
</feature>
<evidence type="ECO:0000256" key="2">
    <source>
        <dbReference type="SAM" id="Phobius"/>
    </source>
</evidence>
<sequence>MAWSAYQGLLAIVLVITGSINTLSTKWADRMTAVGVDKTERNFKHPFFQACTMFLGSEPAFAWRQSGKPFRKNHSPVHPTEIRTSISPSSVVGLNTTGALANYATEAGAVIVFVGIFSMLFLGRKLVAREWCGIVFVIFGLGLVGLSDILLPKNSVHDSSKLLNLNAPDEHTTSDIILGDLLIIGAQVVAATQMVLEEKYVSGLDIPPLQAVGWEGLFGFTTLGLLLIPFYYIHVPESFSGNSRSVLEDALEAFVQMGNNNLIILAIVGTVVSIAFFNFAGISVTKEMSATTRMVLDSVRTLFIWIFSLALEWQKFHWLQVIGFVLLILGMALYNNVFVMQAIHKLMNCCRRPSAAGTEPLIGNLSNAADIPNSAGTTMCDMIASSVMYVGLVFTYASSYEMLRGAVIIFVGLFSILFLGRKLVAREWCGIVLVIFGLGLVGLSDFIIHSHSDQDESNSDIDKQYNIVEVVFGDVLIVSAQVVAATQFILEEKFVSSLDIPPLQAVGWEVLLVSIALFNFAGISVTKEMSATTRMVLNSLRTLFIWMVSLALEWQKFHWVQVIGFLVLILGIALYNDVFVMQAIHMLNNCIRHLRNRGAESTTEPPTNEFNLPTSAIGDETTE</sequence>
<feature type="transmembrane region" description="Helical" evidence="2">
    <location>
        <begin position="505"/>
        <end position="523"/>
    </location>
</feature>
<feature type="compositionally biased region" description="Polar residues" evidence="1">
    <location>
        <begin position="599"/>
        <end position="614"/>
    </location>
</feature>
<dbReference type="InterPro" id="IPR000620">
    <property type="entry name" value="EamA_dom"/>
</dbReference>
<dbReference type="InterPro" id="IPR037185">
    <property type="entry name" value="EmrE-like"/>
</dbReference>
<feature type="transmembrane region" description="Helical" evidence="2">
    <location>
        <begin position="428"/>
        <end position="448"/>
    </location>
</feature>
<keyword evidence="2" id="KW-0812">Transmembrane</keyword>
<feature type="domain" description="EamA" evidence="3">
    <location>
        <begin position="178"/>
        <end position="334"/>
    </location>
</feature>
<feature type="transmembrane region" description="Helical" evidence="2">
    <location>
        <begin position="558"/>
        <end position="576"/>
    </location>
</feature>
<keyword evidence="2" id="KW-0472">Membrane</keyword>
<dbReference type="SUPFAM" id="SSF103481">
    <property type="entry name" value="Multidrug resistance efflux transporter EmrE"/>
    <property type="match status" value="2"/>
</dbReference>
<feature type="transmembrane region" description="Helical" evidence="2">
    <location>
        <begin position="317"/>
        <end position="337"/>
    </location>
</feature>
<dbReference type="PANTHER" id="PTHR13146:SF0">
    <property type="entry name" value="SOLUTE CARRIER FAMILY 35 MEMBER F6"/>
    <property type="match status" value="1"/>
</dbReference>
<dbReference type="Pfam" id="PF00892">
    <property type="entry name" value="EamA"/>
    <property type="match status" value="1"/>
</dbReference>